<dbReference type="PROSITE" id="PS51007">
    <property type="entry name" value="CYTC"/>
    <property type="match status" value="1"/>
</dbReference>
<evidence type="ECO:0000256" key="12">
    <source>
        <dbReference type="ARBA" id="ARBA00023004"/>
    </source>
</evidence>
<dbReference type="InterPro" id="IPR008334">
    <property type="entry name" value="5'-Nucleotdase_C"/>
</dbReference>
<evidence type="ECO:0000256" key="1">
    <source>
        <dbReference type="ARBA" id="ARBA00004418"/>
    </source>
</evidence>
<evidence type="ECO:0000256" key="17">
    <source>
        <dbReference type="ARBA" id="ARBA00032318"/>
    </source>
</evidence>
<evidence type="ECO:0000256" key="9">
    <source>
        <dbReference type="ARBA" id="ARBA00022729"/>
    </source>
</evidence>
<feature type="chain" id="PRO_5038113979" description="L-cysteine S-thiosulfotransferase subunit SoxA" evidence="21">
    <location>
        <begin position="24"/>
        <end position="825"/>
    </location>
</feature>
<evidence type="ECO:0000256" key="4">
    <source>
        <dbReference type="ARBA" id="ARBA00019364"/>
    </source>
</evidence>
<dbReference type="GO" id="GO:0016669">
    <property type="term" value="F:oxidoreductase activity, acting on a sulfur group of donors, cytochrome as acceptor"/>
    <property type="evidence" value="ECO:0007669"/>
    <property type="project" value="InterPro"/>
</dbReference>
<evidence type="ECO:0000256" key="13">
    <source>
        <dbReference type="ARBA" id="ARBA00025746"/>
    </source>
</evidence>
<gene>
    <name evidence="23" type="primary">soxB</name>
    <name evidence="23" type="ORF">KO353_14375</name>
</gene>
<dbReference type="NCBIfam" id="TIGR04484">
    <property type="entry name" value="thiosulf_SoxA"/>
    <property type="match status" value="1"/>
</dbReference>
<keyword evidence="5" id="KW-0813">Transport</keyword>
<evidence type="ECO:0000313" key="23">
    <source>
        <dbReference type="EMBL" id="QXM24411.1"/>
    </source>
</evidence>
<dbReference type="KEGG" id="elio:KO353_14375"/>
<keyword evidence="12 20" id="KW-0408">Iron</keyword>
<evidence type="ECO:0000256" key="10">
    <source>
        <dbReference type="ARBA" id="ARBA00022764"/>
    </source>
</evidence>
<keyword evidence="10" id="KW-0574">Periplasm</keyword>
<evidence type="ECO:0000256" key="7">
    <source>
        <dbReference type="ARBA" id="ARBA00022679"/>
    </source>
</evidence>
<dbReference type="NCBIfam" id="TIGR04486">
    <property type="entry name" value="thiosulf_SoxB"/>
    <property type="match status" value="1"/>
</dbReference>
<proteinExistence type="inferred from homology"/>
<dbReference type="GO" id="GO:0046872">
    <property type="term" value="F:metal ion binding"/>
    <property type="evidence" value="ECO:0007669"/>
    <property type="project" value="UniProtKB-KW"/>
</dbReference>
<evidence type="ECO:0000256" key="5">
    <source>
        <dbReference type="ARBA" id="ARBA00022448"/>
    </source>
</evidence>
<dbReference type="Proteomes" id="UP000694001">
    <property type="component" value="Chromosome"/>
</dbReference>
<feature type="domain" description="Cytochrome c" evidence="22">
    <location>
        <begin position="60"/>
        <end position="146"/>
    </location>
</feature>
<keyword evidence="11" id="KW-0249">Electron transport</keyword>
<dbReference type="GO" id="GO:0009166">
    <property type="term" value="P:nucleotide catabolic process"/>
    <property type="evidence" value="ECO:0007669"/>
    <property type="project" value="InterPro"/>
</dbReference>
<dbReference type="InterPro" id="IPR009056">
    <property type="entry name" value="Cyt_c-like_dom"/>
</dbReference>
<dbReference type="PANTHER" id="PTHR11575">
    <property type="entry name" value="5'-NUCLEOTIDASE-RELATED"/>
    <property type="match status" value="1"/>
</dbReference>
<evidence type="ECO:0000256" key="18">
    <source>
        <dbReference type="ARBA" id="ARBA00048077"/>
    </source>
</evidence>
<protein>
    <recommendedName>
        <fullName evidence="4">L-cysteine S-thiosulfotransferase subunit SoxA</fullName>
        <ecNumber evidence="3">2.8.5.2</ecNumber>
    </recommendedName>
    <alternativeName>
        <fullName evidence="16">Protein SoxA</fullName>
    </alternativeName>
    <alternativeName>
        <fullName evidence="17">SoxAX cytochrome complex subunit A</fullName>
    </alternativeName>
    <alternativeName>
        <fullName evidence="15">Sulfur oxidizing protein A</fullName>
    </alternativeName>
    <alternativeName>
        <fullName evidence="14">Thiosulfate-oxidizing multienzyme system protein SoxA</fullName>
    </alternativeName>
</protein>
<dbReference type="GO" id="GO:0009055">
    <property type="term" value="F:electron transfer activity"/>
    <property type="evidence" value="ECO:0007669"/>
    <property type="project" value="InterPro"/>
</dbReference>
<evidence type="ECO:0000256" key="20">
    <source>
        <dbReference type="PROSITE-ProRule" id="PRU00433"/>
    </source>
</evidence>
<feature type="signal peptide" evidence="21">
    <location>
        <begin position="1"/>
        <end position="23"/>
    </location>
</feature>
<dbReference type="InterPro" id="IPR006179">
    <property type="entry name" value="5_nucleotidase/apyrase"/>
</dbReference>
<evidence type="ECO:0000256" key="2">
    <source>
        <dbReference type="ARBA" id="ARBA00011530"/>
    </source>
</evidence>
<accession>A0A975U3I5</accession>
<evidence type="ECO:0000256" key="21">
    <source>
        <dbReference type="SAM" id="SignalP"/>
    </source>
</evidence>
<dbReference type="GO" id="GO:0019417">
    <property type="term" value="P:sulfur oxidation"/>
    <property type="evidence" value="ECO:0007669"/>
    <property type="project" value="InterPro"/>
</dbReference>
<dbReference type="GO" id="GO:0016787">
    <property type="term" value="F:hydrolase activity"/>
    <property type="evidence" value="ECO:0007669"/>
    <property type="project" value="InterPro"/>
</dbReference>
<comment type="subcellular location">
    <subcellularLocation>
        <location evidence="1">Periplasm</location>
    </subcellularLocation>
</comment>
<comment type="similarity">
    <text evidence="13">Belongs to the SoxA family.</text>
</comment>
<comment type="catalytic activity">
    <reaction evidence="18">
        <text>L-cysteinyl-[SoxY protein] + thiosulfate + 2 Fe(III)-[cytochrome c] = S-sulfosulfanyl-L-cysteinyl-[SoxY protein] + 2 Fe(II)-[cytochrome c] + 2 H(+)</text>
        <dbReference type="Rhea" id="RHEA:56720"/>
        <dbReference type="Rhea" id="RHEA-COMP:10350"/>
        <dbReference type="Rhea" id="RHEA-COMP:14328"/>
        <dbReference type="Rhea" id="RHEA-COMP:14399"/>
        <dbReference type="Rhea" id="RHEA-COMP:14691"/>
        <dbReference type="ChEBI" id="CHEBI:15378"/>
        <dbReference type="ChEBI" id="CHEBI:29033"/>
        <dbReference type="ChEBI" id="CHEBI:29034"/>
        <dbReference type="ChEBI" id="CHEBI:29950"/>
        <dbReference type="ChEBI" id="CHEBI:33542"/>
        <dbReference type="ChEBI" id="CHEBI:139321"/>
        <dbReference type="EC" id="2.8.5.2"/>
    </reaction>
</comment>
<dbReference type="InterPro" id="IPR030998">
    <property type="entry name" value="Thiosulf_SoxB"/>
</dbReference>
<reference evidence="23" key="1">
    <citation type="submission" date="2021-06" db="EMBL/GenBank/DDBJ databases">
        <title>Elioraea tepida, sp. nov., a moderately thermophilic aerobic anoxygenic phototrophic bacterium isolated from an alkaline siliceous hot spring mat community in Yellowstone National Park, WY, USA.</title>
        <authorList>
            <person name="Saini M.K."/>
            <person name="Yoshida S."/>
            <person name="Sebastian A."/>
            <person name="Hirose S."/>
            <person name="Hara E."/>
            <person name="Tamaki H."/>
            <person name="Soulier N.T."/>
            <person name="Albert I."/>
            <person name="Hanada S."/>
            <person name="Bryant D.A."/>
            <person name="Tank M."/>
        </authorList>
    </citation>
    <scope>NUCLEOTIDE SEQUENCE</scope>
    <source>
        <strain evidence="23">MS-P2</strain>
    </source>
</reference>
<evidence type="ECO:0000256" key="6">
    <source>
        <dbReference type="ARBA" id="ARBA00022617"/>
    </source>
</evidence>
<dbReference type="GO" id="GO:0070069">
    <property type="term" value="C:cytochrome complex"/>
    <property type="evidence" value="ECO:0007669"/>
    <property type="project" value="InterPro"/>
</dbReference>
<dbReference type="FunFam" id="1.10.760.10:FF:000030">
    <property type="entry name" value="L-cysteine S-thiosulfotransferase subunit SoxA"/>
    <property type="match status" value="1"/>
</dbReference>
<dbReference type="RefSeq" id="WP_218285468.1">
    <property type="nucleotide sequence ID" value="NZ_CP076448.1"/>
</dbReference>
<dbReference type="AlphaFoldDB" id="A0A975U3I5"/>
<dbReference type="EC" id="2.8.5.2" evidence="3"/>
<keyword evidence="8 20" id="KW-0479">Metal-binding</keyword>
<dbReference type="Pfam" id="PF02872">
    <property type="entry name" value="5_nucleotid_C"/>
    <property type="match status" value="1"/>
</dbReference>
<dbReference type="CDD" id="cd07411">
    <property type="entry name" value="MPP_SoxB_N"/>
    <property type="match status" value="1"/>
</dbReference>
<keyword evidence="6 20" id="KW-0349">Heme</keyword>
<evidence type="ECO:0000256" key="11">
    <source>
        <dbReference type="ARBA" id="ARBA00022982"/>
    </source>
</evidence>
<name>A0A975U3I5_9PROT</name>
<dbReference type="GO" id="GO:0020037">
    <property type="term" value="F:heme binding"/>
    <property type="evidence" value="ECO:0007669"/>
    <property type="project" value="InterPro"/>
</dbReference>
<evidence type="ECO:0000256" key="3">
    <source>
        <dbReference type="ARBA" id="ARBA00012408"/>
    </source>
</evidence>
<evidence type="ECO:0000256" key="8">
    <source>
        <dbReference type="ARBA" id="ARBA00022723"/>
    </source>
</evidence>
<evidence type="ECO:0000256" key="14">
    <source>
        <dbReference type="ARBA" id="ARBA00030174"/>
    </source>
</evidence>
<dbReference type="GO" id="GO:0016740">
    <property type="term" value="F:transferase activity"/>
    <property type="evidence" value="ECO:0007669"/>
    <property type="project" value="UniProtKB-KW"/>
</dbReference>
<dbReference type="InterPro" id="IPR025710">
    <property type="entry name" value="SoxA"/>
</dbReference>
<dbReference type="Pfam" id="PF21342">
    <property type="entry name" value="SoxA-TsdA_cyt-c"/>
    <property type="match status" value="1"/>
</dbReference>
<organism evidence="23 24">
    <name type="scientific">Elioraea tepida</name>
    <dbReference type="NCBI Taxonomy" id="2843330"/>
    <lineage>
        <taxon>Bacteria</taxon>
        <taxon>Pseudomonadati</taxon>
        <taxon>Pseudomonadota</taxon>
        <taxon>Alphaproteobacteria</taxon>
        <taxon>Acetobacterales</taxon>
        <taxon>Elioraeaceae</taxon>
        <taxon>Elioraea</taxon>
    </lineage>
</organism>
<evidence type="ECO:0000256" key="16">
    <source>
        <dbReference type="ARBA" id="ARBA00032236"/>
    </source>
</evidence>
<keyword evidence="24" id="KW-1185">Reference proteome</keyword>
<comment type="subunit">
    <text evidence="2">Heterodimer of SoxA and SoxX.</text>
</comment>
<evidence type="ECO:0000313" key="24">
    <source>
        <dbReference type="Proteomes" id="UP000694001"/>
    </source>
</evidence>
<evidence type="ECO:0000256" key="19">
    <source>
        <dbReference type="ARBA" id="ARBA00048423"/>
    </source>
</evidence>
<keyword evidence="7" id="KW-0808">Transferase</keyword>
<evidence type="ECO:0000259" key="22">
    <source>
        <dbReference type="PROSITE" id="PS51007"/>
    </source>
</evidence>
<keyword evidence="9 21" id="KW-0732">Signal</keyword>
<dbReference type="InterPro" id="IPR041829">
    <property type="entry name" value="SoxB_N"/>
</dbReference>
<evidence type="ECO:0000256" key="15">
    <source>
        <dbReference type="ARBA" id="ARBA00030833"/>
    </source>
</evidence>
<dbReference type="PANTHER" id="PTHR11575:SF42">
    <property type="entry name" value="SULFUR OXIDATION PROTEIN SOXB"/>
    <property type="match status" value="1"/>
</dbReference>
<comment type="catalytic activity">
    <reaction evidence="19">
        <text>S-sulfanyl-L-cysteinyl-[SoxY protein] + thiosulfate + 2 Fe(III)-[cytochrome c] = S-(2-sulfodisulfanyl)-L-cysteinyl-[SoxY protein] + 2 Fe(II)-[cytochrome c] + 2 H(+)</text>
        <dbReference type="Rhea" id="RHEA:51224"/>
        <dbReference type="Rhea" id="RHEA-COMP:10350"/>
        <dbReference type="Rhea" id="RHEA-COMP:14399"/>
        <dbReference type="Rhea" id="RHEA-COMP:14689"/>
        <dbReference type="Rhea" id="RHEA-COMP:14690"/>
        <dbReference type="ChEBI" id="CHEBI:15378"/>
        <dbReference type="ChEBI" id="CHEBI:29033"/>
        <dbReference type="ChEBI" id="CHEBI:29034"/>
        <dbReference type="ChEBI" id="CHEBI:33542"/>
        <dbReference type="ChEBI" id="CHEBI:61963"/>
        <dbReference type="ChEBI" id="CHEBI:140664"/>
        <dbReference type="EC" id="2.8.5.2"/>
    </reaction>
</comment>
<dbReference type="GO" id="GO:0030288">
    <property type="term" value="C:outer membrane-bounded periplasmic space"/>
    <property type="evidence" value="ECO:0007669"/>
    <property type="project" value="TreeGrafter"/>
</dbReference>
<dbReference type="EMBL" id="CP076448">
    <property type="protein sequence ID" value="QXM24411.1"/>
    <property type="molecule type" value="Genomic_DNA"/>
</dbReference>
<sequence length="825" mass="89698">MRSVALVGLGVVAVTAAVALAQAEPPPPQRAIPNPVSGREFATPETLAIQDDDFLNPAFLWVEEGEQAWNSVEGTAGKSCASCHNDARETMRGVRARMPAYHPRLGRVVTLEQQVNICRTERMGAPALPIDSRPLNAITTFIALQSRGMPVNVDISGPARPFFDKGEAFYNTRRGQLDMRCGSCHEDNYGRYLRADLLSQGMSNGFPTYRLKEQRVISPQFRLKGCVNDVRGEAPPMGGEEFTTSNSTWHGAPKACRWKAPRFAADAAQEGSMITRRDLLAATAALAALPARAQQAPTQADLLRFEPLGQVTLLHVADLHAQLAPMFFREPETNLGVGDARGVLPHLTGDAFLRAFDVPAGSALAHALVHTDFAALARRFGPMGGVDRIATVVKAIRAERPGRTLLLDGGDTWQGSWTSLQTRGADMVEVQKALGVDAMVGHWEFTHGAERVKELVDTLGVPFLGSNIQDTEWNEDVFPHTATFERGGVKIAVIGQAFPYTPIANPRWMFPEWSFGIKEEKVAERVEAARAAGAELVVLLSHNGFDVDRKLAGRVPGIDVILTAHTHDAMPRPLKVGDTLLVATGACGKFVSRLDLEISGGRVAGFRYALIPVFSNAISPDPEVAALVGRLRAPFAADLARVVGRTESLLFRRGNTAGTWDDVICDALLAERDAEIALSPGFRWGTSILPGSEITAEDVWAQTAITYPNAYRITMRGEMIKTILEDVADNLFNPDPYYQQGGDMVRTGGLTFALDVSAPSGRRVSDLRLRRTGQPIEPGRDYVVAGWASINEGTEGPPIWEIVFRHLARGPIRVEPRNDIRLAGL</sequence>